<keyword evidence="4" id="KW-0614">Plasmid</keyword>
<feature type="compositionally biased region" description="Acidic residues" evidence="1">
    <location>
        <begin position="179"/>
        <end position="208"/>
    </location>
</feature>
<dbReference type="Proteomes" id="UP000006469">
    <property type="component" value="Plasmid pHM500"/>
</dbReference>
<keyword evidence="9" id="KW-1185">Reference proteome</keyword>
<evidence type="ECO:0000313" key="5">
    <source>
        <dbReference type="EMBL" id="AHZ24382.1"/>
    </source>
</evidence>
<dbReference type="PATRIC" id="fig|523841.21.peg.3496"/>
<reference evidence="4" key="1">
    <citation type="journal article" date="2012" name="Appl. Environ. Microbiol.">
        <title>Identification of the haloarchaeal phasin (PhaP) that functions in polyhydroxyalkanoate accumulation and granule formation in Haloferax mediterranei.</title>
        <authorList>
            <person name="Cai S."/>
            <person name="Cai L."/>
            <person name="Liu H."/>
            <person name="Liu X."/>
            <person name="Han J."/>
            <person name="Zhou J."/>
            <person name="Xiang H."/>
        </authorList>
    </citation>
    <scope>NUCLEOTIDE SEQUENCE</scope>
    <source>
        <strain evidence="4">CGMCC 1.2087</strain>
    </source>
</reference>
<reference evidence="7 11" key="6">
    <citation type="submission" date="2019-04" db="EMBL/GenBank/DDBJ databases">
        <title>Methylomes of two halophilic Archaea, Haloarcula marismortui and Haloferax mediterranei.</title>
        <authorList>
            <person name="DasSarma S."/>
            <person name="DasSarma P."/>
            <person name="DasSarma S."/>
            <person name="Fomenkov A."/>
            <person name="Vincze T."/>
            <person name="Anton B.P."/>
            <person name="Roberts R.J."/>
        </authorList>
    </citation>
    <scope>NUCLEOTIDE SEQUENCE [LARGE SCALE GENOMIC DNA]</scope>
    <source>
        <strain evidence="7">ATCC 33500</strain>
        <strain evidence="11">ATCC 33500 / DSM 1411 / JCM 8866 / NBRC 14739 / NCIMB 2177 / R-4</strain>
        <plasmid evidence="7 11">pHME505</plasmid>
    </source>
</reference>
<dbReference type="HOGENOM" id="CLU_318759_0_0_2"/>
<feature type="region of interest" description="Disordered" evidence="1">
    <location>
        <begin position="51"/>
        <end position="279"/>
    </location>
</feature>
<accession>I3RBF8</accession>
<evidence type="ECO:0000313" key="6">
    <source>
        <dbReference type="EMBL" id="ELZ97122.1"/>
    </source>
</evidence>
<reference evidence="6 9" key="3">
    <citation type="journal article" date="2014" name="PLoS Genet.">
        <title>Phylogenetically driven sequencing of extremely halophilic archaea reveals strategies for static and dynamic osmo-response.</title>
        <authorList>
            <person name="Becker E.A."/>
            <person name="Seitzer P.M."/>
            <person name="Tritt A."/>
            <person name="Larsen D."/>
            <person name="Krusor M."/>
            <person name="Yao A.I."/>
            <person name="Wu D."/>
            <person name="Madern D."/>
            <person name="Eisen J.A."/>
            <person name="Darling A.E."/>
            <person name="Facciotti M.T."/>
        </authorList>
    </citation>
    <scope>NUCLEOTIDE SEQUENCE [LARGE SCALE GENOMIC DNA]</scope>
    <source>
        <strain evidence="6">ATCC 33500</strain>
        <strain evidence="9">ATCC 33500 / DSM 1411 / JCM 8866 / NBRC 14739 / NCIMB 2177 / R-4</strain>
    </source>
</reference>
<evidence type="ECO:0000259" key="3">
    <source>
        <dbReference type="Pfam" id="PF25162"/>
    </source>
</evidence>
<dbReference type="RefSeq" id="WP_004060676.1">
    <property type="nucleotide sequence ID" value="NC_017944.1"/>
</dbReference>
<evidence type="ECO:0000256" key="1">
    <source>
        <dbReference type="SAM" id="MobiDB-lite"/>
    </source>
</evidence>
<dbReference type="NCBIfam" id="NF045517">
    <property type="entry name" value="halo_surf_dom"/>
    <property type="match status" value="1"/>
</dbReference>
<feature type="region of interest" description="Disordered" evidence="1">
    <location>
        <begin position="827"/>
        <end position="870"/>
    </location>
</feature>
<geneLocation type="plasmid" evidence="4 8">
    <name>pHM500</name>
</geneLocation>
<gene>
    <name evidence="4" type="ordered locus">HFX_6450</name>
    <name evidence="5" type="ORF">BM92_15800</name>
    <name evidence="6" type="ORF">C439_17408</name>
    <name evidence="7" type="ORF">E6P09_15730</name>
</gene>
<dbReference type="GeneID" id="40157897"/>
<dbReference type="EMBL" id="CP039140">
    <property type="protein sequence ID" value="QCQ76784.1"/>
    <property type="molecule type" value="Genomic_DNA"/>
</dbReference>
<dbReference type="Proteomes" id="UP000027075">
    <property type="component" value="Plasmid HMPLAS1"/>
</dbReference>
<dbReference type="PROSITE" id="PS00018">
    <property type="entry name" value="EF_HAND_1"/>
    <property type="match status" value="1"/>
</dbReference>
<keyword evidence="2" id="KW-0812">Transmembrane</keyword>
<feature type="domain" description="DUF7827" evidence="3">
    <location>
        <begin position="418"/>
        <end position="514"/>
    </location>
</feature>
<geneLocation type="plasmid" evidence="5 10">
    <name>HMPLAS1</name>
</geneLocation>
<dbReference type="Proteomes" id="UP000011603">
    <property type="component" value="Unassembled WGS sequence"/>
</dbReference>
<feature type="compositionally biased region" description="Acidic residues" evidence="1">
    <location>
        <begin position="234"/>
        <end position="243"/>
    </location>
</feature>
<evidence type="ECO:0000313" key="7">
    <source>
        <dbReference type="EMBL" id="QCQ76784.1"/>
    </source>
</evidence>
<evidence type="ECO:0000256" key="2">
    <source>
        <dbReference type="SAM" id="Phobius"/>
    </source>
</evidence>
<dbReference type="Pfam" id="PF25162">
    <property type="entry name" value="DUF7827"/>
    <property type="match status" value="1"/>
</dbReference>
<name>I3RBF8_HALMT</name>
<feature type="transmembrane region" description="Helical" evidence="2">
    <location>
        <begin position="888"/>
        <end position="907"/>
    </location>
</feature>
<evidence type="ECO:0000313" key="9">
    <source>
        <dbReference type="Proteomes" id="UP000011603"/>
    </source>
</evidence>
<organism evidence="4 8">
    <name type="scientific">Haloferax mediterranei (strain ATCC 33500 / DSM 1411 / JCM 8866 / NBRC 14739 / NCIMB 2177 / R-4)</name>
    <name type="common">Halobacterium mediterranei</name>
    <dbReference type="NCBI Taxonomy" id="523841"/>
    <lineage>
        <taxon>Archaea</taxon>
        <taxon>Methanobacteriati</taxon>
        <taxon>Methanobacteriota</taxon>
        <taxon>Stenosarchaea group</taxon>
        <taxon>Halobacteria</taxon>
        <taxon>Halobacteriales</taxon>
        <taxon>Haloferacaceae</taxon>
        <taxon>Haloferax</taxon>
    </lineage>
</organism>
<feature type="compositionally biased region" description="Basic and acidic residues" evidence="1">
    <location>
        <begin position="164"/>
        <end position="178"/>
    </location>
</feature>
<evidence type="ECO:0000313" key="10">
    <source>
        <dbReference type="Proteomes" id="UP000027075"/>
    </source>
</evidence>
<dbReference type="InterPro" id="IPR057149">
    <property type="entry name" value="DUF7827"/>
</dbReference>
<evidence type="ECO:0000313" key="4">
    <source>
        <dbReference type="EMBL" id="AFK21568.1"/>
    </source>
</evidence>
<keyword evidence="2" id="KW-0472">Membrane</keyword>
<protein>
    <recommendedName>
        <fullName evidence="3">DUF7827 domain-containing protein</fullName>
    </recommendedName>
</protein>
<proteinExistence type="predicted"/>
<dbReference type="Proteomes" id="UP000299011">
    <property type="component" value="Plasmid pHME505"/>
</dbReference>
<evidence type="ECO:0000313" key="8">
    <source>
        <dbReference type="Proteomes" id="UP000006469"/>
    </source>
</evidence>
<dbReference type="EMBL" id="AOLO01000015">
    <property type="protein sequence ID" value="ELZ97122.1"/>
    <property type="molecule type" value="Genomic_DNA"/>
</dbReference>
<reference evidence="4" key="5">
    <citation type="submission" date="2014-05" db="EMBL/GenBank/DDBJ databases">
        <authorList>
            <person name="Wang L."/>
            <person name="Yang H."/>
            <person name="Xiang H."/>
        </authorList>
    </citation>
    <scope>NUCLEOTIDE SEQUENCE</scope>
    <source>
        <strain evidence="4">CGMCC 1.2087</strain>
        <plasmid evidence="4">pHM500</plasmid>
    </source>
</reference>
<feature type="compositionally biased region" description="Basic and acidic residues" evidence="1">
    <location>
        <begin position="209"/>
        <end position="233"/>
    </location>
</feature>
<dbReference type="EMBL" id="CP001871">
    <property type="protein sequence ID" value="AFK21568.1"/>
    <property type="molecule type" value="Genomic_DNA"/>
</dbReference>
<geneLocation type="plasmid" evidence="7 11">
    <name>pHME505</name>
</geneLocation>
<dbReference type="EMBL" id="CP007554">
    <property type="protein sequence ID" value="AHZ24382.1"/>
    <property type="molecule type" value="Genomic_DNA"/>
</dbReference>
<dbReference type="KEGG" id="hme:HFX_6450"/>
<dbReference type="InterPro" id="IPR018247">
    <property type="entry name" value="EF_Hand_1_Ca_BS"/>
</dbReference>
<dbReference type="AlphaFoldDB" id="I3RBF8"/>
<feature type="region of interest" description="Disordered" evidence="1">
    <location>
        <begin position="402"/>
        <end position="422"/>
    </location>
</feature>
<sequence>MTRNHQFTVVVVFIVVATVLGSVPPPVTATDTVPTDSDFGTEQLLGAGFEAVGSSVDDGGRVAVTDNSTHDDEDGEDDGDDHVDDDEDDGSFEFGDDGEDHTDNDEDDHVDEDDDTEDGFEFDDGDEDEHNEEDDEDSFEFGDDGDEEGHTDDEEGEDDEAAEDGFKFDDDEDGHAADDEGSFEFGDGDDDDHSSDDEDGFEFGDDHDDDHARDDHAEADKDGGDDGLGHAGEEESESNDEAAEQSVPDDPNATNRIDSPESRIPVARATDVEAGDDGIEQELIVSGEVERGGDTDTFEIDVSAATDAGTTITSVEATPGADTAAATASFSDGTVTVSIRDDAGDADTDVIAKISLVQDTQRTVPAPGVTYDVTQYASDATTTVRATATMQFDRVRKVGSAEARENQADIAEKQQGASSAESARAALATNTVSVDRGDVATLPIRIAGETDSATLTIESGASDYQADTAVTDGDGDGVVIVEFDTRAAGATDSVSPVVWTADADDAATLRNQVTSDAALPPGGYRIRVAAQTDGTTESTPTDAGILSIGTRSTDKIQVLTAPGSVDPDVDGDGTVEMVDLVALDRSGRLSADQTIATTDWVVLQVKASGLEGLVRNRSTFDAAIGDELALVITRVNEESTETNSSAVRLETDNLTANDAVTLVPAPGRDNYFVVINASRATVTDGSTTTGVAVPDAVYRATFAVTDERLRPADGDEPNVIQTAFKTVEPSATFGRDTVTVTPSANQTIVGATSMAPGTEVTVSVASANETEDKFVRKKTATVEKNGRFSASFDFAGQPTGSTLELAASAATSRGATLLKSTTVRVVSEGQAGEPTTKPEKTGTVASSVPPELSPPLRDRETGSDAEGTVDRVVLPEDTARSIGGTGPVGTVFIPVLVGTLVVTFVFVRNRKK</sequence>
<evidence type="ECO:0000313" key="11">
    <source>
        <dbReference type="Proteomes" id="UP000299011"/>
    </source>
</evidence>
<reference evidence="5 10" key="4">
    <citation type="submission" date="2014-04" db="EMBL/GenBank/DDBJ databases">
        <title>Transcriptional profiles of Haloferax mediterranei on the basis of nitrogen availability.</title>
        <authorList>
            <person name="Bautista V."/>
        </authorList>
    </citation>
    <scope>NUCLEOTIDE SEQUENCE [LARGE SCALE GENOMIC DNA]</scope>
    <source>
        <strain evidence="5">ATCC 33500</strain>
        <strain evidence="10">ATCC 33500 / DSM 1411 / JCM 8866 / NBRC 14739 / NCIMB 2177 / R-4</strain>
        <plasmid evidence="5">HMPLAS1</plasmid>
        <plasmid evidence="10">Plasmid HMPLAS1</plasmid>
    </source>
</reference>
<feature type="compositionally biased region" description="Acidic residues" evidence="1">
    <location>
        <begin position="71"/>
        <end position="163"/>
    </location>
</feature>
<reference evidence="4 8" key="2">
    <citation type="journal article" date="2012" name="J. Bacteriol.">
        <title>Complete genome sequence of the metabolically versatile halophilic archaeon Haloferax mediterranei, a poly(3-hydroxybutyrate-co-3-hydroxyvalerate) producer.</title>
        <authorList>
            <person name="Han J."/>
            <person name="Zhang F."/>
            <person name="Hou J."/>
            <person name="Liu X."/>
            <person name="Li M."/>
            <person name="Liu H."/>
            <person name="Cai L."/>
            <person name="Zhang B."/>
            <person name="Chen Y."/>
            <person name="Zhou J."/>
            <person name="Hu S."/>
            <person name="Xiang H."/>
        </authorList>
    </citation>
    <scope>NUCLEOTIDE SEQUENCE [LARGE SCALE GENOMIC DNA]</scope>
    <source>
        <strain evidence="8">ATCC 33500 / DSM 1411 / JCM 8866 / NBRC 14739 / NCIMB 2177 / R-4</strain>
        <strain evidence="4">CGMCC 1.2087</strain>
        <plasmid evidence="8">pHM500</plasmid>
    </source>
</reference>
<keyword evidence="2" id="KW-1133">Transmembrane helix</keyword>
<feature type="compositionally biased region" description="Basic and acidic residues" evidence="1">
    <location>
        <begin position="402"/>
        <end position="412"/>
    </location>
</feature>